<evidence type="ECO:0000313" key="1">
    <source>
        <dbReference type="EMBL" id="GLS13916.1"/>
    </source>
</evidence>
<gene>
    <name evidence="1" type="ORF">GCM10007935_13460</name>
</gene>
<organism evidence="1 2">
    <name type="scientific">Hydrogenophaga electricum</name>
    <dbReference type="NCBI Taxonomy" id="1230953"/>
    <lineage>
        <taxon>Bacteria</taxon>
        <taxon>Pseudomonadati</taxon>
        <taxon>Pseudomonadota</taxon>
        <taxon>Betaproteobacteria</taxon>
        <taxon>Burkholderiales</taxon>
        <taxon>Comamonadaceae</taxon>
        <taxon>Hydrogenophaga</taxon>
    </lineage>
</organism>
<name>A0ABQ6C0R3_9BURK</name>
<dbReference type="Proteomes" id="UP001156903">
    <property type="component" value="Unassembled WGS sequence"/>
</dbReference>
<evidence type="ECO:0000313" key="2">
    <source>
        <dbReference type="Proteomes" id="UP001156903"/>
    </source>
</evidence>
<reference evidence="2" key="1">
    <citation type="journal article" date="2019" name="Int. J. Syst. Evol. Microbiol.">
        <title>The Global Catalogue of Microorganisms (GCM) 10K type strain sequencing project: providing services to taxonomists for standard genome sequencing and annotation.</title>
        <authorList>
            <consortium name="The Broad Institute Genomics Platform"/>
            <consortium name="The Broad Institute Genome Sequencing Center for Infectious Disease"/>
            <person name="Wu L."/>
            <person name="Ma J."/>
        </authorList>
    </citation>
    <scope>NUCLEOTIDE SEQUENCE [LARGE SCALE GENOMIC DNA]</scope>
    <source>
        <strain evidence="2">NBRC 109341</strain>
    </source>
</reference>
<protein>
    <submittedName>
        <fullName evidence="1">Uncharacterized protein</fullName>
    </submittedName>
</protein>
<comment type="caution">
    <text evidence="1">The sequence shown here is derived from an EMBL/GenBank/DDBJ whole genome shotgun (WGS) entry which is preliminary data.</text>
</comment>
<dbReference type="EMBL" id="BSPB01000007">
    <property type="protein sequence ID" value="GLS13916.1"/>
    <property type="molecule type" value="Genomic_DNA"/>
</dbReference>
<keyword evidence="2" id="KW-1185">Reference proteome</keyword>
<sequence>MSDSTFFVSKAALRNLKHSAQHRVSGVPSAHLSEALAWALGFKTHAALRAALDGRVTVEVHKPNNARMVRRLQELGYNATADLRLVPEFEHSYSPFRNFPLRKKRSTRWVGWRNLVVAAINAGLEQRLFGLEPSDNWWPCGNPHSQRCKRHIYRFELEDGHAAVASVDAISGDELTINVVLHPRHEGIEPDRFNGLRDGDAHAHAWVERRLGAWVQDGGEDFSCKRAVQPWLAQLKIDTKGYSDQGSFFM</sequence>
<proteinExistence type="predicted"/>
<accession>A0ABQ6C0R3</accession>
<dbReference type="RefSeq" id="WP_284307177.1">
    <property type="nucleotide sequence ID" value="NZ_BSPB01000007.1"/>
</dbReference>